<organism evidence="11 12">
    <name type="scientific">Embleya scabrispora</name>
    <dbReference type="NCBI Taxonomy" id="159449"/>
    <lineage>
        <taxon>Bacteria</taxon>
        <taxon>Bacillati</taxon>
        <taxon>Actinomycetota</taxon>
        <taxon>Actinomycetes</taxon>
        <taxon>Kitasatosporales</taxon>
        <taxon>Streptomycetaceae</taxon>
        <taxon>Embleya</taxon>
    </lineage>
</organism>
<evidence type="ECO:0008006" key="13">
    <source>
        <dbReference type="Google" id="ProtNLM"/>
    </source>
</evidence>
<protein>
    <recommendedName>
        <fullName evidence="13">Dynamin</fullName>
    </recommendedName>
</protein>
<gene>
    <name evidence="11" type="ORF">B4N89_20895</name>
</gene>
<keyword evidence="2" id="KW-0547">Nucleotide-binding</keyword>
<evidence type="ECO:0000256" key="4">
    <source>
        <dbReference type="ARBA" id="ARBA00023134"/>
    </source>
</evidence>
<dbReference type="CDD" id="cd09912">
    <property type="entry name" value="DLP_2"/>
    <property type="match status" value="1"/>
</dbReference>
<accession>A0A1T3P1U4</accession>
<evidence type="ECO:0000259" key="9">
    <source>
        <dbReference type="Pfam" id="PF00350"/>
    </source>
</evidence>
<dbReference type="InterPro" id="IPR049399">
    <property type="entry name" value="BDLP-like_hel"/>
</dbReference>
<name>A0A1T3P1U4_9ACTN</name>
<proteinExistence type="predicted"/>
<keyword evidence="6" id="KW-0175">Coiled coil</keyword>
<evidence type="ECO:0000256" key="7">
    <source>
        <dbReference type="SAM" id="MobiDB-lite"/>
    </source>
</evidence>
<evidence type="ECO:0000256" key="6">
    <source>
        <dbReference type="SAM" id="Coils"/>
    </source>
</evidence>
<keyword evidence="5 8" id="KW-0472">Membrane</keyword>
<dbReference type="GO" id="GO:0008053">
    <property type="term" value="P:mitochondrial fusion"/>
    <property type="evidence" value="ECO:0007669"/>
    <property type="project" value="TreeGrafter"/>
</dbReference>
<dbReference type="PANTHER" id="PTHR10465">
    <property type="entry name" value="TRANSMEMBRANE GTPASE FZO1"/>
    <property type="match status" value="1"/>
</dbReference>
<dbReference type="Gene3D" id="3.40.50.300">
    <property type="entry name" value="P-loop containing nucleotide triphosphate hydrolases"/>
    <property type="match status" value="1"/>
</dbReference>
<evidence type="ECO:0000256" key="2">
    <source>
        <dbReference type="ARBA" id="ARBA00022741"/>
    </source>
</evidence>
<comment type="subcellular location">
    <subcellularLocation>
        <location evidence="1">Membrane</location>
    </subcellularLocation>
</comment>
<dbReference type="Pfam" id="PF21808">
    <property type="entry name" value="Dynamin-like_hel_bact"/>
    <property type="match status" value="1"/>
</dbReference>
<evidence type="ECO:0000256" key="8">
    <source>
        <dbReference type="SAM" id="Phobius"/>
    </source>
</evidence>
<dbReference type="Proteomes" id="UP000190037">
    <property type="component" value="Unassembled WGS sequence"/>
</dbReference>
<evidence type="ECO:0000313" key="11">
    <source>
        <dbReference type="EMBL" id="OPC83067.1"/>
    </source>
</evidence>
<evidence type="ECO:0000256" key="5">
    <source>
        <dbReference type="ARBA" id="ARBA00023136"/>
    </source>
</evidence>
<feature type="coiled-coil region" evidence="6">
    <location>
        <begin position="356"/>
        <end position="426"/>
    </location>
</feature>
<sequence length="708" mass="78605">MGPHGRIWSRAASSWRSSSTPCWAPEASAGRRCRDRSRSRHRAAVEEGSGQVDTGHGAADGAYAGYGAWRARQETLVGLIDRLTPIVAGLRIGAGVKKLDSLKQRAASEAFKVMIVGEFKRGKSTVINSMLGEKVLPSFARPCTAIINEVTWGDTRSALIYPLEADGSAGEPLTVGVDEIADYVTIGADDDNTPNPYERAVVRWPLELCRNGVVVVDSPGLNEAPEREKVTLNYLEQADVLVFVVDCQAAMSRSEQLFLDVHVKARGHEDVFYVGNKINLVEEEEREDVQREIRKRLSPYLSRPDRVFFVNARAALTGRQKGDPDLLAGSGMPELERGLEEFLTRERGRAKILSPARELKYLLIEAREQIDRKEALLTQDVEELRATYERVQGPLTRLEQNRRVIVAQMEEHLRETRGEVEGATRRFMDRVAANIPTWAQEYDPSNTIGANPFNAREKMEAAVKEITDHLSGRVQVEFAQWQENELKPLVARRVEDMERMIDDDVKQFVTRIDEIRASLTAGPVGTEEDGKPSTPIERLLADAVSFVLDPATAVSGGKFNLRSMLTALLPQIAVGTAAFLVGLGPFVILGAVLGSTVFKGALQLNKANRRLKEQVAEQVQLELRKQADTDVTNLGEEVVKQLRKMRDAIAQGLDAEIKSIRDEVGAALRTKEQGESDAKRESTEMRRYAQELNRVDESLADLIMDVAM</sequence>
<dbReference type="AlphaFoldDB" id="A0A1T3P1U4"/>
<keyword evidence="8" id="KW-0812">Transmembrane</keyword>
<dbReference type="Pfam" id="PF00350">
    <property type="entry name" value="Dynamin_N"/>
    <property type="match status" value="1"/>
</dbReference>
<evidence type="ECO:0000256" key="3">
    <source>
        <dbReference type="ARBA" id="ARBA00022801"/>
    </source>
</evidence>
<keyword evidence="8" id="KW-1133">Transmembrane helix</keyword>
<feature type="transmembrane region" description="Helical" evidence="8">
    <location>
        <begin position="572"/>
        <end position="602"/>
    </location>
</feature>
<keyword evidence="12" id="KW-1185">Reference proteome</keyword>
<evidence type="ECO:0000256" key="1">
    <source>
        <dbReference type="ARBA" id="ARBA00004370"/>
    </source>
</evidence>
<dbReference type="InterPro" id="IPR027094">
    <property type="entry name" value="Mitofusin_fam"/>
</dbReference>
<dbReference type="STRING" id="159449.B4N89_20895"/>
<feature type="domain" description="Dynamin N-terminal" evidence="9">
    <location>
        <begin position="113"/>
        <end position="276"/>
    </location>
</feature>
<evidence type="ECO:0000313" key="12">
    <source>
        <dbReference type="Proteomes" id="UP000190037"/>
    </source>
</evidence>
<dbReference type="InterPro" id="IPR027417">
    <property type="entry name" value="P-loop_NTPase"/>
</dbReference>
<dbReference type="SUPFAM" id="SSF52540">
    <property type="entry name" value="P-loop containing nucleoside triphosphate hydrolases"/>
    <property type="match status" value="1"/>
</dbReference>
<dbReference type="GO" id="GO:0003924">
    <property type="term" value="F:GTPase activity"/>
    <property type="evidence" value="ECO:0007669"/>
    <property type="project" value="InterPro"/>
</dbReference>
<evidence type="ECO:0000259" key="10">
    <source>
        <dbReference type="Pfam" id="PF21808"/>
    </source>
</evidence>
<feature type="domain" description="BDLP-like helical" evidence="10">
    <location>
        <begin position="315"/>
        <end position="683"/>
    </location>
</feature>
<keyword evidence="3" id="KW-0378">Hydrolase</keyword>
<dbReference type="GO" id="GO:0005525">
    <property type="term" value="F:GTP binding"/>
    <property type="evidence" value="ECO:0007669"/>
    <property type="project" value="UniProtKB-KW"/>
</dbReference>
<dbReference type="EMBL" id="MWQN01000001">
    <property type="protein sequence ID" value="OPC83067.1"/>
    <property type="molecule type" value="Genomic_DNA"/>
</dbReference>
<comment type="caution">
    <text evidence="11">The sequence shown here is derived from an EMBL/GenBank/DDBJ whole genome shotgun (WGS) entry which is preliminary data.</text>
</comment>
<feature type="region of interest" description="Disordered" evidence="7">
    <location>
        <begin position="34"/>
        <end position="56"/>
    </location>
</feature>
<dbReference type="InterPro" id="IPR045063">
    <property type="entry name" value="Dynamin_N"/>
</dbReference>
<keyword evidence="4" id="KW-0342">GTP-binding</keyword>
<dbReference type="GO" id="GO:0016020">
    <property type="term" value="C:membrane"/>
    <property type="evidence" value="ECO:0007669"/>
    <property type="project" value="UniProtKB-SubCell"/>
</dbReference>
<dbReference type="PANTHER" id="PTHR10465:SF0">
    <property type="entry name" value="SARCALUMENIN"/>
    <property type="match status" value="1"/>
</dbReference>
<dbReference type="eggNOG" id="COG0699">
    <property type="taxonomic scope" value="Bacteria"/>
</dbReference>
<reference evidence="11 12" key="1">
    <citation type="submission" date="2017-03" db="EMBL/GenBank/DDBJ databases">
        <title>Draft genome sequence of Streptomyces scabrisporus NF3, endophyte isolated from Amphipterygium adstringens.</title>
        <authorList>
            <person name="Vazquez M."/>
            <person name="Ceapa C.D."/>
            <person name="Rodriguez Luna D."/>
            <person name="Sanchez Esquivel S."/>
        </authorList>
    </citation>
    <scope>NUCLEOTIDE SEQUENCE [LARGE SCALE GENOMIC DNA]</scope>
    <source>
        <strain evidence="11 12">NF3</strain>
    </source>
</reference>